<sequence length="120" mass="13025">MEVSSKNFYSMAALASKICNQINSVLTKAASTASPMDITAAEISAVSGRRGNLFLHGRRSLRRRSMRLAHLGLSARCVGDVTTPPILAVSPPTSSSPPQYFLNLTNDQMKIFLDLKKEIS</sequence>
<name>A0AA38WEX1_9ASTR</name>
<dbReference type="AlphaFoldDB" id="A0AA38WEX1"/>
<proteinExistence type="predicted"/>
<dbReference type="PANTHER" id="PTHR43443">
    <property type="entry name" value="3-HEXULOSE-6-PHOSPHATE ISOMERASE"/>
    <property type="match status" value="1"/>
</dbReference>
<organism evidence="1 2">
    <name type="scientific">Centaurea solstitialis</name>
    <name type="common">yellow star-thistle</name>
    <dbReference type="NCBI Taxonomy" id="347529"/>
    <lineage>
        <taxon>Eukaryota</taxon>
        <taxon>Viridiplantae</taxon>
        <taxon>Streptophyta</taxon>
        <taxon>Embryophyta</taxon>
        <taxon>Tracheophyta</taxon>
        <taxon>Spermatophyta</taxon>
        <taxon>Magnoliopsida</taxon>
        <taxon>eudicotyledons</taxon>
        <taxon>Gunneridae</taxon>
        <taxon>Pentapetalae</taxon>
        <taxon>asterids</taxon>
        <taxon>campanulids</taxon>
        <taxon>Asterales</taxon>
        <taxon>Asteraceae</taxon>
        <taxon>Carduoideae</taxon>
        <taxon>Cardueae</taxon>
        <taxon>Centaureinae</taxon>
        <taxon>Centaurea</taxon>
    </lineage>
</organism>
<protein>
    <submittedName>
        <fullName evidence="1">Uncharacterized protein</fullName>
    </submittedName>
</protein>
<evidence type="ECO:0000313" key="2">
    <source>
        <dbReference type="Proteomes" id="UP001172457"/>
    </source>
</evidence>
<dbReference type="InterPro" id="IPR017552">
    <property type="entry name" value="PHI/rmpB"/>
</dbReference>
<accession>A0AA38WEX1</accession>
<dbReference type="EMBL" id="JARYMX010000005">
    <property type="protein sequence ID" value="KAJ9547564.1"/>
    <property type="molecule type" value="Genomic_DNA"/>
</dbReference>
<gene>
    <name evidence="1" type="ORF">OSB04_020107</name>
</gene>
<dbReference type="Proteomes" id="UP001172457">
    <property type="component" value="Chromosome 5"/>
</dbReference>
<comment type="caution">
    <text evidence="1">The sequence shown here is derived from an EMBL/GenBank/DDBJ whole genome shotgun (WGS) entry which is preliminary data.</text>
</comment>
<evidence type="ECO:0000313" key="1">
    <source>
        <dbReference type="EMBL" id="KAJ9547564.1"/>
    </source>
</evidence>
<reference evidence="1" key="1">
    <citation type="submission" date="2023-03" db="EMBL/GenBank/DDBJ databases">
        <title>Chromosome-scale reference genome and RAD-based genetic map of yellow starthistle (Centaurea solstitialis) reveal putative structural variation and QTLs associated with invader traits.</title>
        <authorList>
            <person name="Reatini B."/>
            <person name="Cang F.A."/>
            <person name="Jiang Q."/>
            <person name="Mckibben M.T.W."/>
            <person name="Barker M.S."/>
            <person name="Rieseberg L.H."/>
            <person name="Dlugosch K.M."/>
        </authorList>
    </citation>
    <scope>NUCLEOTIDE SEQUENCE</scope>
    <source>
        <strain evidence="1">CAN-66</strain>
        <tissue evidence="1">Leaf</tissue>
    </source>
</reference>
<dbReference type="GO" id="GO:0016853">
    <property type="term" value="F:isomerase activity"/>
    <property type="evidence" value="ECO:0007669"/>
    <property type="project" value="InterPro"/>
</dbReference>
<keyword evidence="2" id="KW-1185">Reference proteome</keyword>
<dbReference type="PANTHER" id="PTHR43443:SF1">
    <property type="entry name" value="3-HEXULOSE-6-PHOSPHATE ISOMERASE"/>
    <property type="match status" value="1"/>
</dbReference>